<dbReference type="Pfam" id="PF13807">
    <property type="entry name" value="GNVR"/>
    <property type="match status" value="1"/>
</dbReference>
<comment type="caution">
    <text evidence="3">The sequence shown here is derived from an EMBL/GenBank/DDBJ whole genome shotgun (WGS) entry which is preliminary data.</text>
</comment>
<gene>
    <name evidence="3" type="ORF">SDC9_158285</name>
</gene>
<dbReference type="AlphaFoldDB" id="A0A645F9R8"/>
<dbReference type="InterPro" id="IPR032807">
    <property type="entry name" value="GNVR"/>
</dbReference>
<sequence length="71" mass="7800">MNVENVQIIDRAEIPKKNIRPIPVLNMTAAGILGIMIGALIVILIDYLDNTIKTPEDITKYIGMPVIGMIP</sequence>
<evidence type="ECO:0000259" key="2">
    <source>
        <dbReference type="Pfam" id="PF13807"/>
    </source>
</evidence>
<dbReference type="GO" id="GO:0005886">
    <property type="term" value="C:plasma membrane"/>
    <property type="evidence" value="ECO:0007669"/>
    <property type="project" value="TreeGrafter"/>
</dbReference>
<dbReference type="EMBL" id="VSSQ01057174">
    <property type="protein sequence ID" value="MPN10987.1"/>
    <property type="molecule type" value="Genomic_DNA"/>
</dbReference>
<dbReference type="GO" id="GO:0004713">
    <property type="term" value="F:protein tyrosine kinase activity"/>
    <property type="evidence" value="ECO:0007669"/>
    <property type="project" value="TreeGrafter"/>
</dbReference>
<proteinExistence type="predicted"/>
<dbReference type="InterPro" id="IPR050445">
    <property type="entry name" value="Bact_polysacc_biosynth/exp"/>
</dbReference>
<protein>
    <recommendedName>
        <fullName evidence="2">Tyrosine-protein kinase G-rich domain-containing protein</fullName>
    </recommendedName>
</protein>
<organism evidence="3">
    <name type="scientific">bioreactor metagenome</name>
    <dbReference type="NCBI Taxonomy" id="1076179"/>
    <lineage>
        <taxon>unclassified sequences</taxon>
        <taxon>metagenomes</taxon>
        <taxon>ecological metagenomes</taxon>
    </lineage>
</organism>
<dbReference type="PANTHER" id="PTHR32309">
    <property type="entry name" value="TYROSINE-PROTEIN KINASE"/>
    <property type="match status" value="1"/>
</dbReference>
<name>A0A645F9R8_9ZZZZ</name>
<feature type="transmembrane region" description="Helical" evidence="1">
    <location>
        <begin position="24"/>
        <end position="45"/>
    </location>
</feature>
<evidence type="ECO:0000256" key="1">
    <source>
        <dbReference type="SAM" id="Phobius"/>
    </source>
</evidence>
<keyword evidence="1" id="KW-1133">Transmembrane helix</keyword>
<accession>A0A645F9R8</accession>
<keyword evidence="1" id="KW-0472">Membrane</keyword>
<keyword evidence="1" id="KW-0812">Transmembrane</keyword>
<dbReference type="PANTHER" id="PTHR32309:SF13">
    <property type="entry name" value="FERRIC ENTEROBACTIN TRANSPORT PROTEIN FEPE"/>
    <property type="match status" value="1"/>
</dbReference>
<evidence type="ECO:0000313" key="3">
    <source>
        <dbReference type="EMBL" id="MPN10987.1"/>
    </source>
</evidence>
<reference evidence="3" key="1">
    <citation type="submission" date="2019-08" db="EMBL/GenBank/DDBJ databases">
        <authorList>
            <person name="Kucharzyk K."/>
            <person name="Murdoch R.W."/>
            <person name="Higgins S."/>
            <person name="Loffler F."/>
        </authorList>
    </citation>
    <scope>NUCLEOTIDE SEQUENCE</scope>
</reference>
<feature type="domain" description="Tyrosine-protein kinase G-rich" evidence="2">
    <location>
        <begin position="2"/>
        <end position="44"/>
    </location>
</feature>